<name>A0A369JTX6_HYPMA</name>
<dbReference type="InParanoid" id="A0A369JTX6"/>
<dbReference type="Proteomes" id="UP000076154">
    <property type="component" value="Unassembled WGS sequence"/>
</dbReference>
<gene>
    <name evidence="2" type="ORF">Hypma_007928</name>
</gene>
<organism evidence="2 3">
    <name type="scientific">Hypsizygus marmoreus</name>
    <name type="common">White beech mushroom</name>
    <name type="synonym">Agaricus marmoreus</name>
    <dbReference type="NCBI Taxonomy" id="39966"/>
    <lineage>
        <taxon>Eukaryota</taxon>
        <taxon>Fungi</taxon>
        <taxon>Dikarya</taxon>
        <taxon>Basidiomycota</taxon>
        <taxon>Agaricomycotina</taxon>
        <taxon>Agaricomycetes</taxon>
        <taxon>Agaricomycetidae</taxon>
        <taxon>Agaricales</taxon>
        <taxon>Tricholomatineae</taxon>
        <taxon>Lyophyllaceae</taxon>
        <taxon>Hypsizygus</taxon>
    </lineage>
</organism>
<evidence type="ECO:0000313" key="2">
    <source>
        <dbReference type="EMBL" id="RDB25228.1"/>
    </source>
</evidence>
<feature type="compositionally biased region" description="Polar residues" evidence="1">
    <location>
        <begin position="1"/>
        <end position="13"/>
    </location>
</feature>
<evidence type="ECO:0000256" key="1">
    <source>
        <dbReference type="SAM" id="MobiDB-lite"/>
    </source>
</evidence>
<dbReference type="AlphaFoldDB" id="A0A369JTX6"/>
<dbReference type="OrthoDB" id="3220849at2759"/>
<evidence type="ECO:0000313" key="3">
    <source>
        <dbReference type="Proteomes" id="UP000076154"/>
    </source>
</evidence>
<accession>A0A369JTX6</accession>
<keyword evidence="3" id="KW-1185">Reference proteome</keyword>
<protein>
    <submittedName>
        <fullName evidence="2">Uncharacterized protein</fullName>
    </submittedName>
</protein>
<reference evidence="2" key="1">
    <citation type="submission" date="2018-04" db="EMBL/GenBank/DDBJ databases">
        <title>Whole genome sequencing of Hypsizygus marmoreus.</title>
        <authorList>
            <person name="Choi I.-G."/>
            <person name="Min B."/>
            <person name="Kim J.-G."/>
            <person name="Kim S."/>
            <person name="Oh Y.-L."/>
            <person name="Kong W.-S."/>
            <person name="Park H."/>
            <person name="Jeong J."/>
            <person name="Song E.-S."/>
        </authorList>
    </citation>
    <scope>NUCLEOTIDE SEQUENCE [LARGE SCALE GENOMIC DNA]</scope>
    <source>
        <strain evidence="2">51987-8</strain>
    </source>
</reference>
<feature type="region of interest" description="Disordered" evidence="1">
    <location>
        <begin position="1"/>
        <end position="50"/>
    </location>
</feature>
<comment type="caution">
    <text evidence="2">The sequence shown here is derived from an EMBL/GenBank/DDBJ whole genome shotgun (WGS) entry which is preliminary data.</text>
</comment>
<sequence>MYGQSSIQMSSDSPPLRSARKQTPPRPPSPPPSPAQAIADAWKRESAESQEAWRRINARVRLRYTAPPRNDPKSKL</sequence>
<feature type="compositionally biased region" description="Pro residues" evidence="1">
    <location>
        <begin position="24"/>
        <end position="34"/>
    </location>
</feature>
<dbReference type="EMBL" id="LUEZ02000041">
    <property type="protein sequence ID" value="RDB25228.1"/>
    <property type="molecule type" value="Genomic_DNA"/>
</dbReference>
<proteinExistence type="predicted"/>
<feature type="compositionally biased region" description="Basic and acidic residues" evidence="1">
    <location>
        <begin position="41"/>
        <end position="50"/>
    </location>
</feature>